<dbReference type="OrthoDB" id="9797097at2"/>
<dbReference type="SUPFAM" id="SSF55781">
    <property type="entry name" value="GAF domain-like"/>
    <property type="match status" value="1"/>
</dbReference>
<dbReference type="InterPro" id="IPR001789">
    <property type="entry name" value="Sig_transdc_resp-reg_receiver"/>
</dbReference>
<feature type="domain" description="Response regulatory" evidence="9">
    <location>
        <begin position="636"/>
        <end position="757"/>
    </location>
</feature>
<dbReference type="Gene3D" id="3.30.565.10">
    <property type="entry name" value="Histidine kinase-like ATPase, C-terminal domain"/>
    <property type="match status" value="1"/>
</dbReference>
<dbReference type="InterPro" id="IPR036890">
    <property type="entry name" value="HATPase_C_sf"/>
</dbReference>
<dbReference type="CDD" id="cd17546">
    <property type="entry name" value="REC_hyHK_CKI1_RcsC-like"/>
    <property type="match status" value="1"/>
</dbReference>
<dbReference type="PROSITE" id="PS50112">
    <property type="entry name" value="PAS"/>
    <property type="match status" value="1"/>
</dbReference>
<dbReference type="SMART" id="SM00388">
    <property type="entry name" value="HisKA"/>
    <property type="match status" value="1"/>
</dbReference>
<evidence type="ECO:0000256" key="1">
    <source>
        <dbReference type="ARBA" id="ARBA00000085"/>
    </source>
</evidence>
<dbReference type="Pfam" id="PF00512">
    <property type="entry name" value="HisKA"/>
    <property type="match status" value="1"/>
</dbReference>
<dbReference type="CDD" id="cd00082">
    <property type="entry name" value="HisKA"/>
    <property type="match status" value="1"/>
</dbReference>
<dbReference type="eggNOG" id="COG2205">
    <property type="taxonomic scope" value="Bacteria"/>
</dbReference>
<dbReference type="AlphaFoldDB" id="C6BSS9"/>
<dbReference type="RefSeq" id="WP_015853351.1">
    <property type="nucleotide sequence ID" value="NC_012881.1"/>
</dbReference>
<dbReference type="Pfam" id="PF02518">
    <property type="entry name" value="HATPase_c"/>
    <property type="match status" value="1"/>
</dbReference>
<evidence type="ECO:0000313" key="12">
    <source>
        <dbReference type="EMBL" id="ACS81535.1"/>
    </source>
</evidence>
<dbReference type="FunFam" id="3.30.565.10:FF:000010">
    <property type="entry name" value="Sensor histidine kinase RcsC"/>
    <property type="match status" value="1"/>
</dbReference>
<dbReference type="PROSITE" id="PS50113">
    <property type="entry name" value="PAC"/>
    <property type="match status" value="1"/>
</dbReference>
<evidence type="ECO:0000259" key="8">
    <source>
        <dbReference type="PROSITE" id="PS50109"/>
    </source>
</evidence>
<evidence type="ECO:0000256" key="2">
    <source>
        <dbReference type="ARBA" id="ARBA00012438"/>
    </source>
</evidence>
<dbReference type="Pfam" id="PF13426">
    <property type="entry name" value="PAS_9"/>
    <property type="match status" value="1"/>
</dbReference>
<evidence type="ECO:0000256" key="4">
    <source>
        <dbReference type="ARBA" id="ARBA00022679"/>
    </source>
</evidence>
<dbReference type="Gene3D" id="3.30.450.40">
    <property type="match status" value="1"/>
</dbReference>
<gene>
    <name evidence="12" type="ordered locus">Desal_3487</name>
</gene>
<dbReference type="GO" id="GO:0000155">
    <property type="term" value="F:phosphorelay sensor kinase activity"/>
    <property type="evidence" value="ECO:0007669"/>
    <property type="project" value="InterPro"/>
</dbReference>
<dbReference type="InterPro" id="IPR000700">
    <property type="entry name" value="PAS-assoc_C"/>
</dbReference>
<dbReference type="InterPro" id="IPR003594">
    <property type="entry name" value="HATPase_dom"/>
</dbReference>
<comment type="catalytic activity">
    <reaction evidence="1">
        <text>ATP + protein L-histidine = ADP + protein N-phospho-L-histidine.</text>
        <dbReference type="EC" id="2.7.13.3"/>
    </reaction>
</comment>
<evidence type="ECO:0000259" key="11">
    <source>
        <dbReference type="PROSITE" id="PS50113"/>
    </source>
</evidence>
<dbReference type="STRING" id="526222.Desal_3487"/>
<dbReference type="SUPFAM" id="SSF55874">
    <property type="entry name" value="ATPase domain of HSP90 chaperone/DNA topoisomerase II/histidine kinase"/>
    <property type="match status" value="1"/>
</dbReference>
<dbReference type="PANTHER" id="PTHR45339">
    <property type="entry name" value="HYBRID SIGNAL TRANSDUCTION HISTIDINE KINASE J"/>
    <property type="match status" value="1"/>
</dbReference>
<dbReference type="SUPFAM" id="SSF55785">
    <property type="entry name" value="PYP-like sensor domain (PAS domain)"/>
    <property type="match status" value="1"/>
</dbReference>
<keyword evidence="7" id="KW-1133">Transmembrane helix</keyword>
<dbReference type="Pfam" id="PF00072">
    <property type="entry name" value="Response_reg"/>
    <property type="match status" value="1"/>
</dbReference>
<dbReference type="SMART" id="SM00387">
    <property type="entry name" value="HATPase_c"/>
    <property type="match status" value="1"/>
</dbReference>
<dbReference type="CDD" id="cd16922">
    <property type="entry name" value="HATPase_EvgS-ArcB-TorS-like"/>
    <property type="match status" value="1"/>
</dbReference>
<proteinExistence type="predicted"/>
<dbReference type="Gene3D" id="1.10.287.130">
    <property type="match status" value="1"/>
</dbReference>
<evidence type="ECO:0000259" key="10">
    <source>
        <dbReference type="PROSITE" id="PS50112"/>
    </source>
</evidence>
<dbReference type="HOGENOM" id="CLU_000445_114_15_7"/>
<dbReference type="InterPro" id="IPR005467">
    <property type="entry name" value="His_kinase_dom"/>
</dbReference>
<dbReference type="InterPro" id="IPR029016">
    <property type="entry name" value="GAF-like_dom_sf"/>
</dbReference>
<dbReference type="InterPro" id="IPR004358">
    <property type="entry name" value="Sig_transdc_His_kin-like_C"/>
</dbReference>
<protein>
    <recommendedName>
        <fullName evidence="2">histidine kinase</fullName>
        <ecNumber evidence="2">2.7.13.3</ecNumber>
    </recommendedName>
</protein>
<accession>C6BSS9</accession>
<keyword evidence="7" id="KW-0472">Membrane</keyword>
<dbReference type="SMART" id="SM00448">
    <property type="entry name" value="REC"/>
    <property type="match status" value="1"/>
</dbReference>
<reference evidence="12 13" key="1">
    <citation type="submission" date="2009-06" db="EMBL/GenBank/DDBJ databases">
        <title>Complete sequence of Desulfovibrio salexigens DSM 2638.</title>
        <authorList>
            <consortium name="US DOE Joint Genome Institute"/>
            <person name="Lucas S."/>
            <person name="Copeland A."/>
            <person name="Lapidus A."/>
            <person name="Glavina del Rio T."/>
            <person name="Tice H."/>
            <person name="Bruce D."/>
            <person name="Goodwin L."/>
            <person name="Pitluck S."/>
            <person name="Munk A.C."/>
            <person name="Brettin T."/>
            <person name="Detter J.C."/>
            <person name="Han C."/>
            <person name="Tapia R."/>
            <person name="Larimer F."/>
            <person name="Land M."/>
            <person name="Hauser L."/>
            <person name="Kyrpides N."/>
            <person name="Anderson I."/>
            <person name="Wall J.D."/>
            <person name="Arkin A.P."/>
            <person name="Dehal P."/>
            <person name="Chivian D."/>
            <person name="Giles B."/>
            <person name="Hazen T.C."/>
        </authorList>
    </citation>
    <scope>NUCLEOTIDE SEQUENCE [LARGE SCALE GENOMIC DNA]</scope>
    <source>
        <strain evidence="13">ATCC 14822 / DSM 2638 / NCIMB 8403 / VKM B-1763</strain>
    </source>
</reference>
<sequence>MLFLFRLILAAICGAAVLCLLSATHKYLMGWPLVPQSFLVPLIFGAMTGCAFYSYTLFLHKQRKVKEILEARDVQLQTVLSAAPIGIGVVVDRIFQEVNDFLCEMTGYSREELIGKSSRVVYPSDADFDLVSKYKYAQIREKGIGSVETRFQRKDGKIIHVILSSKPLDCNDWSKGVSFTVLNITKRKEAENLLSRRIVFENLVSNVASDFLNLSVGDIDRGLTEALKKICLFTGVGRAYIFLMRGNSSICDNTHEWCAENIEPQIQELQNIDLVESGSLLWETLCKRESYYIPDVSALPDDLPDKAILQVQDIWSVLIEPIYFYDQLVGFVGFDSVLEHRKWSEEDIDILSLFSKNVALVLERKKSEERLIAAKLEAESANIAKSEFLANMSHEIRTPLNGIMGMLQLMRMGEMNQKQEEQCGFAMESCKRLNKLLGDILDITRIESGHLQIVDAEFDLHNALNSVQALFKPAAIQKNIDLRVEIAGNVPKTMIGDINRLHQIFNNLIGNALKFTDSGFVLVEAYLLDRNQNGSYHILFSVSDSGIGIEDSKLDSIFNSFTQIETSRTRNYEGAGLGLAIVKQLLELMGGTLSISSEINVGTSICFSLDFEAAEQRSVADEKLPLWDKNSIKEFEVLVAEDEKVNLLTLKSFLEQYGCNVSVASDGCEVINILGAGEIKFDLIFLDIQMPKMGGLEAAHRIRGGEGGEAAKEIPIIACTAYAMAGDKEDFLASGINDYLSKPTQIGDVEKLLIKYSR</sequence>
<dbReference type="KEGG" id="dsa:Desal_3487"/>
<evidence type="ECO:0000256" key="5">
    <source>
        <dbReference type="ARBA" id="ARBA00022777"/>
    </source>
</evidence>
<dbReference type="CDD" id="cd00130">
    <property type="entry name" value="PAS"/>
    <property type="match status" value="1"/>
</dbReference>
<evidence type="ECO:0000256" key="3">
    <source>
        <dbReference type="ARBA" id="ARBA00022553"/>
    </source>
</evidence>
<organism evidence="12 13">
    <name type="scientific">Maridesulfovibrio salexigens (strain ATCC 14822 / DSM 2638 / NCIMB 8403 / VKM B-1763)</name>
    <name type="common">Desulfovibrio salexigens</name>
    <dbReference type="NCBI Taxonomy" id="526222"/>
    <lineage>
        <taxon>Bacteria</taxon>
        <taxon>Pseudomonadati</taxon>
        <taxon>Thermodesulfobacteriota</taxon>
        <taxon>Desulfovibrionia</taxon>
        <taxon>Desulfovibrionales</taxon>
        <taxon>Desulfovibrionaceae</taxon>
        <taxon>Maridesulfovibrio</taxon>
    </lineage>
</organism>
<dbReference type="InterPro" id="IPR011006">
    <property type="entry name" value="CheY-like_superfamily"/>
</dbReference>
<dbReference type="Pfam" id="PF01590">
    <property type="entry name" value="GAF"/>
    <property type="match status" value="1"/>
</dbReference>
<dbReference type="NCBIfam" id="TIGR00229">
    <property type="entry name" value="sensory_box"/>
    <property type="match status" value="1"/>
</dbReference>
<feature type="modified residue" description="4-aspartylphosphate" evidence="6">
    <location>
        <position position="687"/>
    </location>
</feature>
<evidence type="ECO:0000313" key="13">
    <source>
        <dbReference type="Proteomes" id="UP000002601"/>
    </source>
</evidence>
<dbReference type="InterPro" id="IPR036097">
    <property type="entry name" value="HisK_dim/P_sf"/>
</dbReference>
<dbReference type="Gene3D" id="3.30.450.20">
    <property type="entry name" value="PAS domain"/>
    <property type="match status" value="1"/>
</dbReference>
<dbReference type="InterPro" id="IPR000014">
    <property type="entry name" value="PAS"/>
</dbReference>
<keyword evidence="13" id="KW-1185">Reference proteome</keyword>
<dbReference type="Gene3D" id="3.40.50.2300">
    <property type="match status" value="1"/>
</dbReference>
<feature type="transmembrane region" description="Helical" evidence="7">
    <location>
        <begin position="38"/>
        <end position="58"/>
    </location>
</feature>
<keyword evidence="7" id="KW-0812">Transmembrane</keyword>
<feature type="domain" description="Histidine kinase" evidence="8">
    <location>
        <begin position="391"/>
        <end position="613"/>
    </location>
</feature>
<dbReference type="EC" id="2.7.13.3" evidence="2"/>
<dbReference type="PROSITE" id="PS50109">
    <property type="entry name" value="HIS_KIN"/>
    <property type="match status" value="1"/>
</dbReference>
<dbReference type="EMBL" id="CP001649">
    <property type="protein sequence ID" value="ACS81535.1"/>
    <property type="molecule type" value="Genomic_DNA"/>
</dbReference>
<name>C6BSS9_MARSD</name>
<keyword evidence="3 6" id="KW-0597">Phosphoprotein</keyword>
<evidence type="ECO:0000259" key="9">
    <source>
        <dbReference type="PROSITE" id="PS50110"/>
    </source>
</evidence>
<evidence type="ECO:0000256" key="6">
    <source>
        <dbReference type="PROSITE-ProRule" id="PRU00169"/>
    </source>
</evidence>
<dbReference type="InterPro" id="IPR035965">
    <property type="entry name" value="PAS-like_dom_sf"/>
</dbReference>
<dbReference type="SUPFAM" id="SSF52172">
    <property type="entry name" value="CheY-like"/>
    <property type="match status" value="1"/>
</dbReference>
<evidence type="ECO:0000256" key="7">
    <source>
        <dbReference type="SAM" id="Phobius"/>
    </source>
</evidence>
<feature type="domain" description="PAS" evidence="10">
    <location>
        <begin position="98"/>
        <end position="125"/>
    </location>
</feature>
<dbReference type="SMART" id="SM00065">
    <property type="entry name" value="GAF"/>
    <property type="match status" value="1"/>
</dbReference>
<feature type="domain" description="PAC" evidence="11">
    <location>
        <begin position="145"/>
        <end position="196"/>
    </location>
</feature>
<dbReference type="PANTHER" id="PTHR45339:SF3">
    <property type="entry name" value="HISTIDINE KINASE"/>
    <property type="match status" value="1"/>
</dbReference>
<dbReference type="InterPro" id="IPR003018">
    <property type="entry name" value="GAF"/>
</dbReference>
<dbReference type="InterPro" id="IPR003661">
    <property type="entry name" value="HisK_dim/P_dom"/>
</dbReference>
<keyword evidence="4" id="KW-0808">Transferase</keyword>
<dbReference type="SUPFAM" id="SSF47384">
    <property type="entry name" value="Homodimeric domain of signal transducing histidine kinase"/>
    <property type="match status" value="1"/>
</dbReference>
<dbReference type="eggNOG" id="COG5002">
    <property type="taxonomic scope" value="Bacteria"/>
</dbReference>
<dbReference type="Proteomes" id="UP000002601">
    <property type="component" value="Chromosome"/>
</dbReference>
<dbReference type="PROSITE" id="PS50110">
    <property type="entry name" value="RESPONSE_REGULATORY"/>
    <property type="match status" value="1"/>
</dbReference>
<dbReference type="PRINTS" id="PR00344">
    <property type="entry name" value="BCTRLSENSOR"/>
</dbReference>
<keyword evidence="5 12" id="KW-0418">Kinase</keyword>